<keyword evidence="1" id="KW-0479">Metal-binding</keyword>
<dbReference type="GO" id="GO:0061630">
    <property type="term" value="F:ubiquitin protein ligase activity"/>
    <property type="evidence" value="ECO:0007669"/>
    <property type="project" value="InterPro"/>
</dbReference>
<dbReference type="SUPFAM" id="SSF57850">
    <property type="entry name" value="RING/U-box"/>
    <property type="match status" value="1"/>
</dbReference>
<accession>A0A2T5M0P0</accession>
<dbReference type="GO" id="GO:0097602">
    <property type="term" value="F:cullin family protein binding"/>
    <property type="evidence" value="ECO:0007669"/>
    <property type="project" value="InterPro"/>
</dbReference>
<sequence length="431" mass="47232">MKVTLKEWNAVATWRWDMLEDDVCGICRVQFDGTCPTCKFPGDDCSLLLGKCGHSFHMPQPSDMSLPKLTPSPPLASSPSRQSIRRTSSRPQSIDQAAAANDPLDEHQSHHEAVGTIASRLAQGGEEAQYESQFTSHTLFQPFFTLIEDAHTSEYYHPTVHYIFSDDDTDIITEAALRSLEAEREIFPNAKGKSKQQGQRQPPPEGENGTYEDDGGTAKEPLLPEPVPGVRDNYIILDIDHLPSDHPHGDPTSGYESKGQTPQNSPPTKQQPDQHLHQLSASRQFTVTSTQSLSPSWQVLDTQLLPAPTFENNSSGETPTNGGLMLQIQGTAGLPVGMLGKDKERGSQRLEDMMDQFAKRLGELRQVIESGERGMSVEGGEALQNPELVDEASPQDPSIVPTGDPDPSYKADDVITAEQQQPGAEGFSHTR</sequence>
<dbReference type="CDD" id="cd16456">
    <property type="entry name" value="RING-H2_APC11"/>
    <property type="match status" value="1"/>
</dbReference>
<evidence type="ECO:0000256" key="1">
    <source>
        <dbReference type="ARBA" id="ARBA00022723"/>
    </source>
</evidence>
<keyword evidence="5" id="KW-0131">Cell cycle</keyword>
<keyword evidence="4" id="KW-0862">Zinc</keyword>
<evidence type="ECO:0000313" key="9">
    <source>
        <dbReference type="Proteomes" id="UP000244073"/>
    </source>
</evidence>
<reference evidence="8 9" key="1">
    <citation type="journal article" date="2018" name="Proc. Natl. Acad. Sci. U.S.A.">
        <title>Linking secondary metabolites to gene clusters through genome sequencing of six diverse Aspergillus species.</title>
        <authorList>
            <person name="Kaerboelling I."/>
            <person name="Vesth T.C."/>
            <person name="Frisvad J.C."/>
            <person name="Nybo J.L."/>
            <person name="Theobald S."/>
            <person name="Kuo A."/>
            <person name="Bowyer P."/>
            <person name="Matsuda Y."/>
            <person name="Mondo S."/>
            <person name="Lyhne E.K."/>
            <person name="Kogle M.E."/>
            <person name="Clum A."/>
            <person name="Lipzen A."/>
            <person name="Salamov A."/>
            <person name="Ngan C.Y."/>
            <person name="Daum C."/>
            <person name="Chiniquy J."/>
            <person name="Barry K."/>
            <person name="LaButti K."/>
            <person name="Haridas S."/>
            <person name="Simmons B.A."/>
            <person name="Magnuson J.K."/>
            <person name="Mortensen U.H."/>
            <person name="Larsen T.O."/>
            <person name="Grigoriev I.V."/>
            <person name="Baker S.E."/>
            <person name="Andersen M.R."/>
        </authorList>
    </citation>
    <scope>NUCLEOTIDE SEQUENCE [LARGE SCALE GENOMIC DNA]</scope>
    <source>
        <strain evidence="8 9">IBT 24754</strain>
    </source>
</reference>
<dbReference type="GeneID" id="63810656"/>
<feature type="region of interest" description="Disordered" evidence="6">
    <location>
        <begin position="187"/>
        <end position="276"/>
    </location>
</feature>
<gene>
    <name evidence="8" type="ORF">P175DRAFT_0436026</name>
</gene>
<name>A0A2T5M0P0_9EURO</name>
<comment type="caution">
    <text evidence="8">The sequence shown here is derived from an EMBL/GenBank/DDBJ whole genome shotgun (WGS) entry which is preliminary data.</text>
</comment>
<evidence type="ECO:0000256" key="6">
    <source>
        <dbReference type="SAM" id="MobiDB-lite"/>
    </source>
</evidence>
<dbReference type="EMBL" id="MSFN02000003">
    <property type="protein sequence ID" value="PTU22096.1"/>
    <property type="molecule type" value="Genomic_DNA"/>
</dbReference>
<evidence type="ECO:0000259" key="7">
    <source>
        <dbReference type="Pfam" id="PF12861"/>
    </source>
</evidence>
<dbReference type="InterPro" id="IPR051031">
    <property type="entry name" value="RING-box_E3_Ubiquitin_Ligase"/>
</dbReference>
<dbReference type="GO" id="GO:0005680">
    <property type="term" value="C:anaphase-promoting complex"/>
    <property type="evidence" value="ECO:0007669"/>
    <property type="project" value="InterPro"/>
</dbReference>
<dbReference type="Gene3D" id="3.30.40.10">
    <property type="entry name" value="Zinc/RING finger domain, C3HC4 (zinc finger)"/>
    <property type="match status" value="1"/>
</dbReference>
<organism evidence="8 9">
    <name type="scientific">Aspergillus ochraceoroseus IBT 24754</name>
    <dbReference type="NCBI Taxonomy" id="1392256"/>
    <lineage>
        <taxon>Eukaryota</taxon>
        <taxon>Fungi</taxon>
        <taxon>Dikarya</taxon>
        <taxon>Ascomycota</taxon>
        <taxon>Pezizomycotina</taxon>
        <taxon>Eurotiomycetes</taxon>
        <taxon>Eurotiomycetidae</taxon>
        <taxon>Eurotiales</taxon>
        <taxon>Aspergillaceae</taxon>
        <taxon>Aspergillus</taxon>
        <taxon>Aspergillus subgen. Nidulantes</taxon>
    </lineage>
</organism>
<dbReference type="PANTHER" id="PTHR11210">
    <property type="entry name" value="RING BOX"/>
    <property type="match status" value="1"/>
</dbReference>
<dbReference type="AlphaFoldDB" id="A0A2T5M0P0"/>
<dbReference type="GO" id="GO:0031145">
    <property type="term" value="P:anaphase-promoting complex-dependent catabolic process"/>
    <property type="evidence" value="ECO:0007669"/>
    <property type="project" value="InterPro"/>
</dbReference>
<evidence type="ECO:0000256" key="4">
    <source>
        <dbReference type="ARBA" id="ARBA00022833"/>
    </source>
</evidence>
<keyword evidence="3" id="KW-0833">Ubl conjugation pathway</keyword>
<evidence type="ECO:0000256" key="2">
    <source>
        <dbReference type="ARBA" id="ARBA00022771"/>
    </source>
</evidence>
<feature type="region of interest" description="Disordered" evidence="6">
    <location>
        <begin position="370"/>
        <end position="431"/>
    </location>
</feature>
<feature type="region of interest" description="Disordered" evidence="6">
    <location>
        <begin position="63"/>
        <end position="111"/>
    </location>
</feature>
<feature type="domain" description="Anaphase-promoting complex subunit 11 RING-H2 finger" evidence="7">
    <location>
        <begin position="21"/>
        <end position="58"/>
    </location>
</feature>
<dbReference type="Proteomes" id="UP000244073">
    <property type="component" value="Unassembled WGS sequence"/>
</dbReference>
<feature type="compositionally biased region" description="Polar residues" evidence="6">
    <location>
        <begin position="254"/>
        <end position="276"/>
    </location>
</feature>
<dbReference type="InterPro" id="IPR013083">
    <property type="entry name" value="Znf_RING/FYVE/PHD"/>
</dbReference>
<evidence type="ECO:0000256" key="3">
    <source>
        <dbReference type="ARBA" id="ARBA00022786"/>
    </source>
</evidence>
<proteinExistence type="predicted"/>
<dbReference type="GO" id="GO:0008270">
    <property type="term" value="F:zinc ion binding"/>
    <property type="evidence" value="ECO:0007669"/>
    <property type="project" value="UniProtKB-KW"/>
</dbReference>
<protein>
    <recommendedName>
        <fullName evidence="7">Anaphase-promoting complex subunit 11 RING-H2 finger domain-containing protein</fullName>
    </recommendedName>
</protein>
<evidence type="ECO:0000313" key="8">
    <source>
        <dbReference type="EMBL" id="PTU22096.1"/>
    </source>
</evidence>
<keyword evidence="2" id="KW-0863">Zinc-finger</keyword>
<dbReference type="VEuPathDB" id="FungiDB:P175DRAFT_0436026"/>
<feature type="compositionally biased region" description="Basic and acidic residues" evidence="6">
    <location>
        <begin position="238"/>
        <end position="249"/>
    </location>
</feature>
<evidence type="ECO:0000256" key="5">
    <source>
        <dbReference type="ARBA" id="ARBA00023306"/>
    </source>
</evidence>
<dbReference type="InterPro" id="IPR024991">
    <property type="entry name" value="RING-H2_APC11"/>
</dbReference>
<dbReference type="OrthoDB" id="1681166at2759"/>
<dbReference type="RefSeq" id="XP_040753488.1">
    <property type="nucleotide sequence ID" value="XM_040893774.1"/>
</dbReference>
<dbReference type="Pfam" id="PF12861">
    <property type="entry name" value="zf-ANAPC11"/>
    <property type="match status" value="1"/>
</dbReference>